<evidence type="ECO:0000256" key="1">
    <source>
        <dbReference type="SAM" id="MobiDB-lite"/>
    </source>
</evidence>
<dbReference type="PANTHER" id="PTHR34221">
    <property type="entry name" value="HYPOTHETICAL PROTEIN LOC691189"/>
    <property type="match status" value="1"/>
</dbReference>
<accession>A0ABM1A4W8</accession>
<organism evidence="2 3">
    <name type="scientific">Aplysia californica</name>
    <name type="common">California sea hare</name>
    <dbReference type="NCBI Taxonomy" id="6500"/>
    <lineage>
        <taxon>Eukaryota</taxon>
        <taxon>Metazoa</taxon>
        <taxon>Spiralia</taxon>
        <taxon>Lophotrochozoa</taxon>
        <taxon>Mollusca</taxon>
        <taxon>Gastropoda</taxon>
        <taxon>Heterobranchia</taxon>
        <taxon>Euthyneura</taxon>
        <taxon>Tectipleura</taxon>
        <taxon>Aplysiida</taxon>
        <taxon>Aplysioidea</taxon>
        <taxon>Aplysiidae</taxon>
        <taxon>Aplysia</taxon>
    </lineage>
</organism>
<sequence length="239" mass="27294">MSGNTSNTPSGLSETSSQQMKTPRSTNGASGQPTRGNTRNTKLKTVSRNTTPVTPRSWVTYNSPLWRKDCVKSKEQLSHSMPTTPRILSRMETGFVNDAINTHILSSRRNPIIPQYDALSDKYAQAYFKSPFVQGIMEKNNALVTLKDLKSQRTVNKLSVRRRCKQTPDVNEIRQRETRFVNDAIITEKKRNKYKDIIPPYDARDDKLCKAYFQRGDIKRLVDRTCSTRTTHPQKGVLI</sequence>
<gene>
    <name evidence="3" type="primary">LOC106012446</name>
</gene>
<evidence type="ECO:0000313" key="2">
    <source>
        <dbReference type="Proteomes" id="UP000694888"/>
    </source>
</evidence>
<protein>
    <submittedName>
        <fullName evidence="3">Uncharacterized protein LOC106012446</fullName>
    </submittedName>
</protein>
<feature type="region of interest" description="Disordered" evidence="1">
    <location>
        <begin position="1"/>
        <end position="54"/>
    </location>
</feature>
<proteinExistence type="predicted"/>
<dbReference type="GeneID" id="106012446"/>
<dbReference type="PANTHER" id="PTHR34221:SF1">
    <property type="match status" value="1"/>
</dbReference>
<dbReference type="InterPro" id="IPR028027">
    <property type="entry name" value="SPMAP1"/>
</dbReference>
<name>A0ABM1A4W8_APLCA</name>
<evidence type="ECO:0000313" key="3">
    <source>
        <dbReference type="RefSeq" id="XP_012940894.1"/>
    </source>
</evidence>
<reference evidence="3" key="1">
    <citation type="submission" date="2025-08" db="UniProtKB">
        <authorList>
            <consortium name="RefSeq"/>
        </authorList>
    </citation>
    <scope>IDENTIFICATION</scope>
</reference>
<keyword evidence="2" id="KW-1185">Reference proteome</keyword>
<dbReference type="RefSeq" id="XP_012940894.1">
    <property type="nucleotide sequence ID" value="XM_013085440.2"/>
</dbReference>
<dbReference type="Proteomes" id="UP000694888">
    <property type="component" value="Unplaced"/>
</dbReference>
<dbReference type="Pfam" id="PF15075">
    <property type="entry name" value="SPMAP1-like"/>
    <property type="match status" value="1"/>
</dbReference>